<dbReference type="SUPFAM" id="SSF49785">
    <property type="entry name" value="Galactose-binding domain-like"/>
    <property type="match status" value="1"/>
</dbReference>
<dbReference type="InterPro" id="IPR017853">
    <property type="entry name" value="GH"/>
</dbReference>
<dbReference type="Gene3D" id="2.60.120.430">
    <property type="entry name" value="Galactose-binding lectin"/>
    <property type="match status" value="1"/>
</dbReference>
<dbReference type="eggNOG" id="COG2730">
    <property type="taxonomic scope" value="Bacteria"/>
</dbReference>
<feature type="compositionally biased region" description="Low complexity" evidence="1">
    <location>
        <begin position="431"/>
        <end position="443"/>
    </location>
</feature>
<organism evidence="2 3">
    <name type="scientific">Oscillochloris trichoides DG-6</name>
    <dbReference type="NCBI Taxonomy" id="765420"/>
    <lineage>
        <taxon>Bacteria</taxon>
        <taxon>Bacillati</taxon>
        <taxon>Chloroflexota</taxon>
        <taxon>Chloroflexia</taxon>
        <taxon>Chloroflexales</taxon>
        <taxon>Chloroflexineae</taxon>
        <taxon>Oscillochloridaceae</taxon>
        <taxon>Oscillochloris</taxon>
    </lineage>
</organism>
<name>E1II16_9CHLR</name>
<evidence type="ECO:0000313" key="2">
    <source>
        <dbReference type="EMBL" id="EFO79134.1"/>
    </source>
</evidence>
<dbReference type="InterPro" id="IPR008979">
    <property type="entry name" value="Galactose-bd-like_sf"/>
</dbReference>
<dbReference type="SUPFAM" id="SSF51445">
    <property type="entry name" value="(Trans)glycosidases"/>
    <property type="match status" value="1"/>
</dbReference>
<dbReference type="PANTHER" id="PTHR37398:SF3">
    <property type="entry name" value="GLYCOSIDE HYDROLASE FAMILY 5 DOMAIN-CONTAINING PROTEIN"/>
    <property type="match status" value="1"/>
</dbReference>
<comment type="caution">
    <text evidence="2">The sequence shown here is derived from an EMBL/GenBank/DDBJ whole genome shotgun (WGS) entry which is preliminary data.</text>
</comment>
<dbReference type="STRING" id="765420.OSCT_2967"/>
<dbReference type="EMBL" id="ADVR01000122">
    <property type="protein sequence ID" value="EFO79134.1"/>
    <property type="molecule type" value="Genomic_DNA"/>
</dbReference>
<accession>E1II16</accession>
<dbReference type="PANTHER" id="PTHR37398">
    <property type="entry name" value="ENDO-BETA-1,4-MANNANASE"/>
    <property type="match status" value="1"/>
</dbReference>
<dbReference type="AlphaFoldDB" id="E1II16"/>
<dbReference type="Gene3D" id="3.20.20.80">
    <property type="entry name" value="Glycosidases"/>
    <property type="match status" value="1"/>
</dbReference>
<evidence type="ECO:0000313" key="3">
    <source>
        <dbReference type="Proteomes" id="UP000054010"/>
    </source>
</evidence>
<keyword evidence="3" id="KW-1185">Reference proteome</keyword>
<dbReference type="Proteomes" id="UP000054010">
    <property type="component" value="Unassembled WGS sequence"/>
</dbReference>
<reference evidence="2 3" key="1">
    <citation type="journal article" date="2011" name="J. Bacteriol.">
        <title>Draft genome sequence of the anoxygenic filamentous phototrophic bacterium Oscillochloris trichoides subsp. DG-6.</title>
        <authorList>
            <person name="Kuznetsov B.B."/>
            <person name="Ivanovsky R.N."/>
            <person name="Keppen O.I."/>
            <person name="Sukhacheva M.V."/>
            <person name="Bumazhkin B.K."/>
            <person name="Patutina E.O."/>
            <person name="Beletsky A.V."/>
            <person name="Mardanov A.V."/>
            <person name="Baslerov R.V."/>
            <person name="Panteleeva A.N."/>
            <person name="Kolganova T.V."/>
            <person name="Ravin N.V."/>
            <person name="Skryabin K.G."/>
        </authorList>
    </citation>
    <scope>NUCLEOTIDE SEQUENCE [LARGE SCALE GENOMIC DNA]</scope>
    <source>
        <strain evidence="2 3">DG-6</strain>
    </source>
</reference>
<gene>
    <name evidence="2" type="ORF">OSCT_2967</name>
</gene>
<dbReference type="HOGENOM" id="CLU_443335_0_0_0"/>
<proteinExistence type="predicted"/>
<protein>
    <submittedName>
        <fullName evidence="2">Uncharacterized protein</fullName>
    </submittedName>
</protein>
<sequence length="616" mass="66421">MFKYTHYDNPAPTTKELLMYASVRPQSVLRITTLSSLIFGLILALLPSLTTSPTVVSAAPACPTNQAHLVPFQGGRWFLSGVNVPWQSGGYGADFGTVEEWGQHTYSTDKTRQMFAALKANGINTVRWWVFADGRGAPEFAATSGGAVTGLDANTLPSMADAIKLAQEYNIRIVFNLWSFDMLMPDSNGYTRGEHAGGHTDLITDATKRASFINKALLPMLAYPVPGTSYTIGNHPNVLGWDIFNEPEFGVSDLGAVDPQISAPVTLVQMQRFIAEISGAIHRNSNQLTTVGSAAMRWNSDRSLGATGNVWKDAALTPYDAKGYLDFYQIHYYGWMNGDGVYWSYSPTLIDWATAGFDKPTVIGEFPANAGETGYTPAGLLEKLHSNCYGGAWAWSYENVDGAGGWNDIAAAYKAFNTTYAREVNITTGGTPNPTATPVVPTATPAPVPPTATPAPVPPTATPVPPTPTPAPATTTQIYTDNLAAGWVNWSWDSTVNFGSTAKKKVGTRSIAVTYNRAWAGLYLHTDQALNTQGYTKVRFWAHGAGGKQKLKLWVRKADGTTSPTVALPTLTSSWMQIEVPLSQLGNPANLSDLVIQDAAGRAQAVFYIDQIELVP</sequence>
<feature type="region of interest" description="Disordered" evidence="1">
    <location>
        <begin position="427"/>
        <end position="471"/>
    </location>
</feature>
<dbReference type="eggNOG" id="COG3534">
    <property type="taxonomic scope" value="Bacteria"/>
</dbReference>
<evidence type="ECO:0000256" key="1">
    <source>
        <dbReference type="SAM" id="MobiDB-lite"/>
    </source>
</evidence>
<feature type="compositionally biased region" description="Pro residues" evidence="1">
    <location>
        <begin position="444"/>
        <end position="471"/>
    </location>
</feature>